<dbReference type="NCBIfam" id="TIGR01448">
    <property type="entry name" value="recD_rel"/>
    <property type="match status" value="1"/>
</dbReference>
<dbReference type="GO" id="GO:0006310">
    <property type="term" value="P:DNA recombination"/>
    <property type="evidence" value="ECO:0007669"/>
    <property type="project" value="InterPro"/>
</dbReference>
<dbReference type="PANTHER" id="PTHR43788">
    <property type="entry name" value="DNA2/NAM7 HELICASE FAMILY MEMBER"/>
    <property type="match status" value="1"/>
</dbReference>
<dbReference type="Gene3D" id="1.10.10.2220">
    <property type="match status" value="1"/>
</dbReference>
<keyword evidence="3" id="KW-0238">DNA-binding</keyword>
<comment type="catalytic activity">
    <reaction evidence="3">
        <text>ATP + H2O = ADP + phosphate + H(+)</text>
        <dbReference type="Rhea" id="RHEA:13065"/>
        <dbReference type="ChEBI" id="CHEBI:15377"/>
        <dbReference type="ChEBI" id="CHEBI:15378"/>
        <dbReference type="ChEBI" id="CHEBI:30616"/>
        <dbReference type="ChEBI" id="CHEBI:43474"/>
        <dbReference type="ChEBI" id="CHEBI:456216"/>
        <dbReference type="EC" id="5.6.2.3"/>
    </reaction>
</comment>
<feature type="domain" description="AAA+ ATPase" evidence="4">
    <location>
        <begin position="357"/>
        <end position="498"/>
    </location>
</feature>
<dbReference type="InterPro" id="IPR027417">
    <property type="entry name" value="P-loop_NTPase"/>
</dbReference>
<dbReference type="Pfam" id="PF13538">
    <property type="entry name" value="UvrD_C_2"/>
    <property type="match status" value="1"/>
</dbReference>
<dbReference type="Gene3D" id="3.40.50.300">
    <property type="entry name" value="P-loop containing nucleotide triphosphate hydrolases"/>
    <property type="match status" value="2"/>
</dbReference>
<comment type="function">
    <text evidence="3">DNA-dependent ATPase and ATP-dependent 5'-3' DNA helicase. Has no activity on blunt DNA or DNA with 3'-overhangs, requires at least 10 bases of 5'-ssDNA for helicase activity.</text>
</comment>
<keyword evidence="2 3" id="KW-0067">ATP-binding</keyword>
<evidence type="ECO:0000256" key="3">
    <source>
        <dbReference type="HAMAP-Rule" id="MF_01488"/>
    </source>
</evidence>
<dbReference type="InterPro" id="IPR029493">
    <property type="entry name" value="RecD2-like_HHH"/>
</dbReference>
<dbReference type="AlphaFoldDB" id="A0AAW9Q3N9"/>
<dbReference type="Pfam" id="PF23139">
    <property type="entry name" value="OB_YrrC"/>
    <property type="match status" value="1"/>
</dbReference>
<keyword evidence="3" id="KW-0378">Hydrolase</keyword>
<accession>A0AAW9Q3N9</accession>
<dbReference type="GO" id="GO:0005524">
    <property type="term" value="F:ATP binding"/>
    <property type="evidence" value="ECO:0007669"/>
    <property type="project" value="UniProtKB-UniRule"/>
</dbReference>
<keyword evidence="3 5" id="KW-0347">Helicase</keyword>
<organism evidence="5 6">
    <name type="scientific">Tumidithrix elongata BACA0141</name>
    <dbReference type="NCBI Taxonomy" id="2716417"/>
    <lineage>
        <taxon>Bacteria</taxon>
        <taxon>Bacillati</taxon>
        <taxon>Cyanobacteriota</taxon>
        <taxon>Cyanophyceae</taxon>
        <taxon>Pseudanabaenales</taxon>
        <taxon>Pseudanabaenaceae</taxon>
        <taxon>Tumidithrix</taxon>
        <taxon>Tumidithrix elongata</taxon>
    </lineage>
</organism>
<dbReference type="InterPro" id="IPR050534">
    <property type="entry name" value="Coronavir_polyprotein_1ab"/>
</dbReference>
<dbReference type="Gene3D" id="2.30.30.940">
    <property type="match status" value="1"/>
</dbReference>
<name>A0AAW9Q3N9_9CYAN</name>
<dbReference type="Pfam" id="PF14520">
    <property type="entry name" value="HHH_5"/>
    <property type="match status" value="1"/>
</dbReference>
<keyword evidence="6" id="KW-1185">Reference proteome</keyword>
<dbReference type="InterPro" id="IPR027785">
    <property type="entry name" value="UvrD-like_helicase_C"/>
</dbReference>
<evidence type="ECO:0000313" key="6">
    <source>
        <dbReference type="Proteomes" id="UP001333818"/>
    </source>
</evidence>
<dbReference type="Gene3D" id="1.10.150.20">
    <property type="entry name" value="5' to 3' exonuclease, C-terminal subdomain"/>
    <property type="match status" value="1"/>
</dbReference>
<dbReference type="InterPro" id="IPR010994">
    <property type="entry name" value="RuvA_2-like"/>
</dbReference>
<dbReference type="Pfam" id="PF18335">
    <property type="entry name" value="SH3_13"/>
    <property type="match status" value="1"/>
</dbReference>
<sequence>MEDSAYSSQKNEQLQGVVERLTFHSADTGYTVARLKAPQEMELVTIVGSFPDIQAGQTLKLEGFWRSHPKYGDQFQVTQYQETKPATLTGLEKYLGSGLIKGVGVVTAKRIVAHFGLETLDIIENQIDRLNEVPGIAQKRIVAIQNAWQEQKSIKDVMVFLQGHGVSTVYAVKIFKQYGKDSIATVTDNPYRLATDIYGIGFITADAIARNLGVAPSSEFRYRSGMLHVLGEAAEEGHCYLPQQELVERSVKQLSLEAHEPDAEAIAALIPKMVEELEIIVKADLKSGKEVAEEQLICYKPTFFRTEEGLAKRINQLLEREVIVDGLRVQSWIDRFTQKYHVELSVKQRQAVEMAASQRFTILTGNPGCGKTFTVRTIVALWKAMGKSIALASPTGRAAQRLAEVTGQEAKTIHRLLEFDPSSMGFKRDQDRPIDADAIVIDEASMLDIFLANSLMKAIPPDAQVLFVGDADQLPSVGAGNVLQDLIQSECVPVVKLTEVFRQAQSSKIVSHAHTINQGKYPQIEPVSDRPQSDCLWLNASEPEHGVQAIRDLLTYLVPDLGFEPARDVQILCPMTRGEIGTRNLNKALQELLNPAQAEKQELIRGSTTFRVGDRVLQQVNDYNREVFNGDLGVISDIDREEQAVAVQFGDRIVIYDYADLNEIGLAFATTIHKSQGSEYPVVILPIFMQHYLMLSRNLIYTGITRAKKLAILVGSQKAIGLAIRQVKDKQRYTQLDARLLQSQPLQILNLREPKENSHRAK</sequence>
<dbReference type="InterPro" id="IPR006345">
    <property type="entry name" value="RecD2"/>
</dbReference>
<dbReference type="GO" id="GO:0003677">
    <property type="term" value="F:DNA binding"/>
    <property type="evidence" value="ECO:0007669"/>
    <property type="project" value="UniProtKB-UniRule"/>
</dbReference>
<dbReference type="SUPFAM" id="SSF52540">
    <property type="entry name" value="P-loop containing nucleoside triphosphate hydrolases"/>
    <property type="match status" value="1"/>
</dbReference>
<dbReference type="SUPFAM" id="SSF47781">
    <property type="entry name" value="RuvA domain 2-like"/>
    <property type="match status" value="1"/>
</dbReference>
<gene>
    <name evidence="3" type="primary">recD2</name>
    <name evidence="5" type="ORF">V2H45_14105</name>
</gene>
<dbReference type="EMBL" id="JAZBJZ010000055">
    <property type="protein sequence ID" value="MEE3717870.1"/>
    <property type="molecule type" value="Genomic_DNA"/>
</dbReference>
<dbReference type="GO" id="GO:0016787">
    <property type="term" value="F:hydrolase activity"/>
    <property type="evidence" value="ECO:0007669"/>
    <property type="project" value="UniProtKB-KW"/>
</dbReference>
<dbReference type="PANTHER" id="PTHR43788:SF6">
    <property type="entry name" value="DNA HELICASE B"/>
    <property type="match status" value="1"/>
</dbReference>
<evidence type="ECO:0000259" key="4">
    <source>
        <dbReference type="SMART" id="SM00382"/>
    </source>
</evidence>
<feature type="binding site" evidence="3">
    <location>
        <begin position="368"/>
        <end position="372"/>
    </location>
    <ligand>
        <name>ATP</name>
        <dbReference type="ChEBI" id="CHEBI:30616"/>
    </ligand>
</feature>
<dbReference type="InterPro" id="IPR003593">
    <property type="entry name" value="AAA+_ATPase"/>
</dbReference>
<dbReference type="RefSeq" id="WP_330484300.1">
    <property type="nucleotide sequence ID" value="NZ_JAZBJZ010000055.1"/>
</dbReference>
<dbReference type="GO" id="GO:0009338">
    <property type="term" value="C:exodeoxyribonuclease V complex"/>
    <property type="evidence" value="ECO:0007669"/>
    <property type="project" value="TreeGrafter"/>
</dbReference>
<evidence type="ECO:0000256" key="1">
    <source>
        <dbReference type="ARBA" id="ARBA00022741"/>
    </source>
</evidence>
<evidence type="ECO:0000313" key="5">
    <source>
        <dbReference type="EMBL" id="MEE3717870.1"/>
    </source>
</evidence>
<dbReference type="Pfam" id="PF14490">
    <property type="entry name" value="HHH_RecD2"/>
    <property type="match status" value="1"/>
</dbReference>
<comment type="caution">
    <text evidence="5">The sequence shown here is derived from an EMBL/GenBank/DDBJ whole genome shotgun (WGS) entry which is preliminary data.</text>
</comment>
<keyword evidence="3" id="KW-0413">Isomerase</keyword>
<dbReference type="SMART" id="SM00382">
    <property type="entry name" value="AAA"/>
    <property type="match status" value="1"/>
</dbReference>
<proteinExistence type="inferred from homology"/>
<dbReference type="CDD" id="cd18809">
    <property type="entry name" value="SF1_C_RecD"/>
    <property type="match status" value="1"/>
</dbReference>
<keyword evidence="1 3" id="KW-0547">Nucleotide-binding</keyword>
<comment type="similarity">
    <text evidence="3">Belongs to the RecD family. RecD2 subfamily.</text>
</comment>
<dbReference type="CDD" id="cd17933">
    <property type="entry name" value="DEXSc_RecD-like"/>
    <property type="match status" value="1"/>
</dbReference>
<dbReference type="Pfam" id="PF13245">
    <property type="entry name" value="AAA_19"/>
    <property type="match status" value="1"/>
</dbReference>
<dbReference type="GO" id="GO:0043139">
    <property type="term" value="F:5'-3' DNA helicase activity"/>
    <property type="evidence" value="ECO:0007669"/>
    <property type="project" value="UniProtKB-UniRule"/>
</dbReference>
<dbReference type="HAMAP" id="MF_01488">
    <property type="entry name" value="RecD2"/>
    <property type="match status" value="1"/>
</dbReference>
<reference evidence="5" key="1">
    <citation type="submission" date="2024-01" db="EMBL/GenBank/DDBJ databases">
        <title>Bank of Algae and Cyanobacteria of the Azores (BACA) strain genomes.</title>
        <authorList>
            <person name="Luz R."/>
            <person name="Cordeiro R."/>
            <person name="Fonseca A."/>
            <person name="Goncalves V."/>
        </authorList>
    </citation>
    <scope>NUCLEOTIDE SEQUENCE</scope>
    <source>
        <strain evidence="5">BACA0141</strain>
    </source>
</reference>
<evidence type="ECO:0000256" key="2">
    <source>
        <dbReference type="ARBA" id="ARBA00022840"/>
    </source>
</evidence>
<dbReference type="EC" id="5.6.2.3" evidence="3"/>
<dbReference type="GO" id="GO:0017116">
    <property type="term" value="F:single-stranded DNA helicase activity"/>
    <property type="evidence" value="ECO:0007669"/>
    <property type="project" value="TreeGrafter"/>
</dbReference>
<protein>
    <recommendedName>
        <fullName evidence="3">ATP-dependent RecD2 DNA helicase</fullName>
        <ecNumber evidence="3">5.6.2.3</ecNumber>
    </recommendedName>
    <alternativeName>
        <fullName evidence="3">DNA 5'-3' helicase subunit RecD2</fullName>
    </alternativeName>
</protein>
<dbReference type="InterPro" id="IPR055446">
    <property type="entry name" value="RecD2_N_OB"/>
</dbReference>
<dbReference type="Proteomes" id="UP001333818">
    <property type="component" value="Unassembled WGS sequence"/>
</dbReference>
<dbReference type="InterPro" id="IPR041451">
    <property type="entry name" value="RecD2_SH13"/>
</dbReference>